<name>A0A5K1FES0_9MAGN</name>
<evidence type="ECO:0000256" key="1">
    <source>
        <dbReference type="ARBA" id="ARBA00022679"/>
    </source>
</evidence>
<protein>
    <submittedName>
        <fullName evidence="2">Uncharacterized protein</fullName>
    </submittedName>
</protein>
<organism evidence="2">
    <name type="scientific">Nymphaea colorata</name>
    <name type="common">pocket water lily</name>
    <dbReference type="NCBI Taxonomy" id="210225"/>
    <lineage>
        <taxon>Eukaryota</taxon>
        <taxon>Viridiplantae</taxon>
        <taxon>Streptophyta</taxon>
        <taxon>Embryophyta</taxon>
        <taxon>Tracheophyta</taxon>
        <taxon>Spermatophyta</taxon>
        <taxon>Magnoliopsida</taxon>
        <taxon>Nymphaeales</taxon>
        <taxon>Nymphaeaceae</taxon>
        <taxon>Nymphaea</taxon>
    </lineage>
</organism>
<dbReference type="SUPFAM" id="SSF53756">
    <property type="entry name" value="UDP-Glycosyltransferase/glycogen phosphorylase"/>
    <property type="match status" value="1"/>
</dbReference>
<dbReference type="GO" id="GO:0008194">
    <property type="term" value="F:UDP-glycosyltransferase activity"/>
    <property type="evidence" value="ECO:0007669"/>
    <property type="project" value="InterPro"/>
</dbReference>
<dbReference type="InterPro" id="IPR002213">
    <property type="entry name" value="UDP_glucos_trans"/>
</dbReference>
<gene>
    <name evidence="2" type="ORF">NYM_LOCUS26315</name>
</gene>
<proteinExistence type="predicted"/>
<dbReference type="Gene3D" id="3.40.50.2000">
    <property type="entry name" value="Glycogen Phosphorylase B"/>
    <property type="match status" value="2"/>
</dbReference>
<evidence type="ECO:0000313" key="2">
    <source>
        <dbReference type="EMBL" id="VVW62622.1"/>
    </source>
</evidence>
<keyword evidence="1" id="KW-0808">Transferase</keyword>
<dbReference type="Pfam" id="PF00201">
    <property type="entry name" value="UDPGT"/>
    <property type="match status" value="1"/>
</dbReference>
<dbReference type="Gramene" id="NC8G0300080.1">
    <property type="protein sequence ID" value="NC8G0300080.1:cds"/>
    <property type="gene ID" value="NC8G0300080"/>
</dbReference>
<dbReference type="PANTHER" id="PTHR48045:SF21">
    <property type="entry name" value="UDP-GLYCOSYLTRANSFERASE 83A1"/>
    <property type="match status" value="1"/>
</dbReference>
<reference evidence="2" key="1">
    <citation type="submission" date="2019-09" db="EMBL/GenBank/DDBJ databases">
        <authorList>
            <person name="Zhang L."/>
        </authorList>
    </citation>
    <scope>NUCLEOTIDE SEQUENCE</scope>
</reference>
<dbReference type="PANTHER" id="PTHR48045">
    <property type="entry name" value="UDP-GLYCOSYLTRANSFERASE 72B1"/>
    <property type="match status" value="1"/>
</dbReference>
<accession>A0A5K1FES0</accession>
<dbReference type="EMBL" id="LR721786">
    <property type="protein sequence ID" value="VVW62622.1"/>
    <property type="molecule type" value="Genomic_DNA"/>
</dbReference>
<dbReference type="AlphaFoldDB" id="A0A5K1FES0"/>
<sequence>MPAVDPALFGWLHIGKEDEKEMFQYLLICLQSIQDDLVLCNSFPEIEFLAINLMKNLMPIRPLLSHNHLQFPMLWTEDSSCLGWLDQQPARSVIYVSFGSITLLNQHQLHELAHGLELTGRPFLWVSRPDLMDGSAAVYPDGFARIVAAGHGCMVEWAPRKEVLSHPSIIPLLAS</sequence>